<dbReference type="EMBL" id="NIDE01000007">
    <property type="protein sequence ID" value="OWK40972.1"/>
    <property type="molecule type" value="Genomic_DNA"/>
</dbReference>
<comment type="caution">
    <text evidence="2">The sequence shown here is derived from an EMBL/GenBank/DDBJ whole genome shotgun (WGS) entry which is preliminary data.</text>
</comment>
<evidence type="ECO:0000313" key="2">
    <source>
        <dbReference type="EMBL" id="OWK40972.1"/>
    </source>
</evidence>
<evidence type="ECO:0000256" key="1">
    <source>
        <dbReference type="SAM" id="MobiDB-lite"/>
    </source>
</evidence>
<accession>A0A225DHP3</accession>
<gene>
    <name evidence="2" type="ORF">FRUB_04864</name>
</gene>
<dbReference type="AlphaFoldDB" id="A0A225DHP3"/>
<feature type="region of interest" description="Disordered" evidence="1">
    <location>
        <begin position="1"/>
        <end position="71"/>
    </location>
</feature>
<organism evidence="2 3">
    <name type="scientific">Fimbriiglobus ruber</name>
    <dbReference type="NCBI Taxonomy" id="1908690"/>
    <lineage>
        <taxon>Bacteria</taxon>
        <taxon>Pseudomonadati</taxon>
        <taxon>Planctomycetota</taxon>
        <taxon>Planctomycetia</taxon>
        <taxon>Gemmatales</taxon>
        <taxon>Gemmataceae</taxon>
        <taxon>Fimbriiglobus</taxon>
    </lineage>
</organism>
<reference evidence="3" key="1">
    <citation type="submission" date="2017-06" db="EMBL/GenBank/DDBJ databases">
        <title>Genome analysis of Fimbriiglobus ruber SP5, the first member of the order Planctomycetales with confirmed chitinolytic capability.</title>
        <authorList>
            <person name="Ravin N.V."/>
            <person name="Rakitin A.L."/>
            <person name="Ivanova A.A."/>
            <person name="Beletsky A.V."/>
            <person name="Kulichevskaya I.S."/>
            <person name="Mardanov A.V."/>
            <person name="Dedysh S.N."/>
        </authorList>
    </citation>
    <scope>NUCLEOTIDE SEQUENCE [LARGE SCALE GENOMIC DNA]</scope>
    <source>
        <strain evidence="3">SP5</strain>
    </source>
</reference>
<keyword evidence="3" id="KW-1185">Reference proteome</keyword>
<proteinExistence type="predicted"/>
<dbReference type="Proteomes" id="UP000214646">
    <property type="component" value="Unassembled WGS sequence"/>
</dbReference>
<evidence type="ECO:0000313" key="3">
    <source>
        <dbReference type="Proteomes" id="UP000214646"/>
    </source>
</evidence>
<name>A0A225DHP3_9BACT</name>
<sequence>MLLGDAEHAASYPDTRRGKSLPPAAWSPRISRRFPLPCDRDVSPVSPTRRPGVRFGRGVDRRPVPGSPPAS</sequence>
<protein>
    <submittedName>
        <fullName evidence="2">Uncharacterized protein</fullName>
    </submittedName>
</protein>